<dbReference type="Proteomes" id="UP000478052">
    <property type="component" value="Unassembled WGS sequence"/>
</dbReference>
<evidence type="ECO:0000313" key="2">
    <source>
        <dbReference type="Proteomes" id="UP000478052"/>
    </source>
</evidence>
<sequence length="77" mass="9180">MSLTFHMTQTLSGQGCYQVYLKKMNRAKDSACAYCGHPEDNAENTTFDCPRWDVEHESYVRRRVRPSLRPYRHRRLN</sequence>
<evidence type="ECO:0000313" key="1">
    <source>
        <dbReference type="EMBL" id="KAF0755945.1"/>
    </source>
</evidence>
<accession>A0A6G0YHA3</accession>
<gene>
    <name evidence="1" type="ORF">FWK35_00014187</name>
</gene>
<comment type="caution">
    <text evidence="1">The sequence shown here is derived from an EMBL/GenBank/DDBJ whole genome shotgun (WGS) entry which is preliminary data.</text>
</comment>
<dbReference type="AlphaFoldDB" id="A0A6G0YHA3"/>
<protein>
    <submittedName>
        <fullName evidence="1">Retrovirus-related Pol polyprotein from type-1 retrotransposable element R1 4</fullName>
    </submittedName>
</protein>
<keyword evidence="2" id="KW-1185">Reference proteome</keyword>
<reference evidence="1 2" key="1">
    <citation type="submission" date="2019-08" db="EMBL/GenBank/DDBJ databases">
        <title>Whole genome of Aphis craccivora.</title>
        <authorList>
            <person name="Voronova N.V."/>
            <person name="Shulinski R.S."/>
            <person name="Bandarenka Y.V."/>
            <person name="Zhorov D.G."/>
            <person name="Warner D."/>
        </authorList>
    </citation>
    <scope>NUCLEOTIDE SEQUENCE [LARGE SCALE GENOMIC DNA]</scope>
    <source>
        <strain evidence="1">180601</strain>
        <tissue evidence="1">Whole Body</tissue>
    </source>
</reference>
<name>A0A6G0YHA3_APHCR</name>
<organism evidence="1 2">
    <name type="scientific">Aphis craccivora</name>
    <name type="common">Cowpea aphid</name>
    <dbReference type="NCBI Taxonomy" id="307492"/>
    <lineage>
        <taxon>Eukaryota</taxon>
        <taxon>Metazoa</taxon>
        <taxon>Ecdysozoa</taxon>
        <taxon>Arthropoda</taxon>
        <taxon>Hexapoda</taxon>
        <taxon>Insecta</taxon>
        <taxon>Pterygota</taxon>
        <taxon>Neoptera</taxon>
        <taxon>Paraneoptera</taxon>
        <taxon>Hemiptera</taxon>
        <taxon>Sternorrhyncha</taxon>
        <taxon>Aphidomorpha</taxon>
        <taxon>Aphidoidea</taxon>
        <taxon>Aphididae</taxon>
        <taxon>Aphidini</taxon>
        <taxon>Aphis</taxon>
        <taxon>Aphis</taxon>
    </lineage>
</organism>
<dbReference type="EMBL" id="VUJU01003980">
    <property type="protein sequence ID" value="KAF0755945.1"/>
    <property type="molecule type" value="Genomic_DNA"/>
</dbReference>
<proteinExistence type="predicted"/>
<dbReference type="OrthoDB" id="6618110at2759"/>